<accession>A0A4S8P8T9</accession>
<dbReference type="AlphaFoldDB" id="A0A4S8P8T9"/>
<evidence type="ECO:0008006" key="4">
    <source>
        <dbReference type="Google" id="ProtNLM"/>
    </source>
</evidence>
<feature type="signal peptide" evidence="1">
    <location>
        <begin position="1"/>
        <end position="33"/>
    </location>
</feature>
<keyword evidence="1" id="KW-0732">Signal</keyword>
<protein>
    <recommendedName>
        <fullName evidence="4">DUF732 domain-containing protein</fullName>
    </recommendedName>
</protein>
<name>A0A4S8P8T9_9ACTN</name>
<dbReference type="Proteomes" id="UP000305792">
    <property type="component" value="Unassembled WGS sequence"/>
</dbReference>
<comment type="caution">
    <text evidence="2">The sequence shown here is derived from an EMBL/GenBank/DDBJ whole genome shotgun (WGS) entry which is preliminary data.</text>
</comment>
<dbReference type="RefSeq" id="WP_136531756.1">
    <property type="nucleotide sequence ID" value="NZ_STGX01000019.1"/>
</dbReference>
<organism evidence="2 3">
    <name type="scientific">Glycomyces paridis</name>
    <dbReference type="NCBI Taxonomy" id="2126555"/>
    <lineage>
        <taxon>Bacteria</taxon>
        <taxon>Bacillati</taxon>
        <taxon>Actinomycetota</taxon>
        <taxon>Actinomycetes</taxon>
        <taxon>Glycomycetales</taxon>
        <taxon>Glycomycetaceae</taxon>
        <taxon>Glycomyces</taxon>
    </lineage>
</organism>
<proteinExistence type="predicted"/>
<gene>
    <name evidence="2" type="ORF">E9998_21520</name>
</gene>
<feature type="chain" id="PRO_5020221118" description="DUF732 domain-containing protein" evidence="1">
    <location>
        <begin position="34"/>
        <end position="115"/>
    </location>
</feature>
<keyword evidence="3" id="KW-1185">Reference proteome</keyword>
<evidence type="ECO:0000313" key="3">
    <source>
        <dbReference type="Proteomes" id="UP000305792"/>
    </source>
</evidence>
<sequence length="115" mass="11724">MNRSVFEVTAWRVAVTAAGAAVLLLAGASAASAAVPEESAAVEQATAGKTPGKRPAHIDLISAAKNWTGVDIPTQVAMGLVPCHLVDSPRFHQIVAHFSQSDADAIARACPPGGE</sequence>
<evidence type="ECO:0000313" key="2">
    <source>
        <dbReference type="EMBL" id="THV24404.1"/>
    </source>
</evidence>
<reference evidence="2 3" key="1">
    <citation type="journal article" date="2018" name="Int. J. Syst. Evol. Microbiol.">
        <title>Glycomyces paridis sp. nov., isolated from the medicinal plant Paris polyphylla.</title>
        <authorList>
            <person name="Fang X.M."/>
            <person name="Bai J.L."/>
            <person name="Su J."/>
            <person name="Zhao L.L."/>
            <person name="Liu H.Y."/>
            <person name="Ma B.P."/>
            <person name="Zhang Y.Q."/>
            <person name="Yu L.Y."/>
        </authorList>
    </citation>
    <scope>NUCLEOTIDE SEQUENCE [LARGE SCALE GENOMIC DNA]</scope>
    <source>
        <strain evidence="2 3">CPCC 204357</strain>
    </source>
</reference>
<dbReference type="EMBL" id="STGX01000019">
    <property type="protein sequence ID" value="THV24404.1"/>
    <property type="molecule type" value="Genomic_DNA"/>
</dbReference>
<evidence type="ECO:0000256" key="1">
    <source>
        <dbReference type="SAM" id="SignalP"/>
    </source>
</evidence>